<dbReference type="Proteomes" id="UP000185596">
    <property type="component" value="Unassembled WGS sequence"/>
</dbReference>
<reference evidence="1 2" key="1">
    <citation type="submission" date="2016-12" db="EMBL/GenBank/DDBJ databases">
        <title>The draft genome sequence of Actinophytocola sp. 11-183.</title>
        <authorList>
            <person name="Wang W."/>
            <person name="Yuan L."/>
        </authorList>
    </citation>
    <scope>NUCLEOTIDE SEQUENCE [LARGE SCALE GENOMIC DNA]</scope>
    <source>
        <strain evidence="1 2">11-183</strain>
    </source>
</reference>
<sequence length="173" mass="19041">MLVAFPFKPAFPGVLARGATPSATITSPTDSPNVPGGLYADIGLRCRRSVAQWIGVYLQSFYGSAQIRYEWRGDILAIHDDPWDEHPGEQPHLVYPDADGRYEIIEPWLRASDQRAAELAHLHPDALAILAGDELPGAAPETTSVMAAYLCDHPGAHKRQRRLLEAALVDLHR</sequence>
<comment type="caution">
    <text evidence="1">The sequence shown here is derived from an EMBL/GenBank/DDBJ whole genome shotgun (WGS) entry which is preliminary data.</text>
</comment>
<proteinExistence type="predicted"/>
<evidence type="ECO:0000313" key="1">
    <source>
        <dbReference type="EMBL" id="OLF08571.1"/>
    </source>
</evidence>
<evidence type="ECO:0000313" key="2">
    <source>
        <dbReference type="Proteomes" id="UP000185596"/>
    </source>
</evidence>
<dbReference type="EMBL" id="MSIE01000095">
    <property type="protein sequence ID" value="OLF08571.1"/>
    <property type="molecule type" value="Genomic_DNA"/>
</dbReference>
<gene>
    <name evidence="1" type="ORF">BU204_34325</name>
</gene>
<organism evidence="1 2">
    <name type="scientific">Actinophytocola xanthii</name>
    <dbReference type="NCBI Taxonomy" id="1912961"/>
    <lineage>
        <taxon>Bacteria</taxon>
        <taxon>Bacillati</taxon>
        <taxon>Actinomycetota</taxon>
        <taxon>Actinomycetes</taxon>
        <taxon>Pseudonocardiales</taxon>
        <taxon>Pseudonocardiaceae</taxon>
    </lineage>
</organism>
<keyword evidence="2" id="KW-1185">Reference proteome</keyword>
<dbReference type="AlphaFoldDB" id="A0A1Q8C2K2"/>
<protein>
    <submittedName>
        <fullName evidence="1">Uncharacterized protein</fullName>
    </submittedName>
</protein>
<accession>A0A1Q8C2K2</accession>
<name>A0A1Q8C2K2_9PSEU</name>